<reference evidence="1 2" key="1">
    <citation type="submission" date="2018-03" db="EMBL/GenBank/DDBJ databases">
        <title>Genome sequence of Clostridium vincentii DSM 10228.</title>
        <authorList>
            <person name="Poehlein A."/>
            <person name="Daniel R."/>
        </authorList>
    </citation>
    <scope>NUCLEOTIDE SEQUENCE [LARGE SCALE GENOMIC DNA]</scope>
    <source>
        <strain evidence="1 2">DSM 10228</strain>
    </source>
</reference>
<dbReference type="EMBL" id="PVXQ01000059">
    <property type="protein sequence ID" value="PRR79635.1"/>
    <property type="molecule type" value="Genomic_DNA"/>
</dbReference>
<keyword evidence="2" id="KW-1185">Reference proteome</keyword>
<sequence>MGRNKSSCDDNSVLCKKTRFYDDLKAQFCDCGDIDREIVDTFNDLEDEFCELISNVEKIEKLFCKLVKLIAQRGCITPAVAALLKSIEEDIKALKYITAKTGKDLKCLERIIL</sequence>
<accession>A0A2T0B6Z7</accession>
<name>A0A2T0B6Z7_9CLOT</name>
<comment type="caution">
    <text evidence="1">The sequence shown here is derived from an EMBL/GenBank/DDBJ whole genome shotgun (WGS) entry which is preliminary data.</text>
</comment>
<evidence type="ECO:0000313" key="2">
    <source>
        <dbReference type="Proteomes" id="UP000239471"/>
    </source>
</evidence>
<proteinExistence type="predicted"/>
<dbReference type="AlphaFoldDB" id="A0A2T0B6Z7"/>
<dbReference type="Proteomes" id="UP000239471">
    <property type="component" value="Unassembled WGS sequence"/>
</dbReference>
<protein>
    <submittedName>
        <fullName evidence="1">Uncharacterized protein</fullName>
    </submittedName>
</protein>
<evidence type="ECO:0000313" key="1">
    <source>
        <dbReference type="EMBL" id="PRR79635.1"/>
    </source>
</evidence>
<organism evidence="1 2">
    <name type="scientific">Clostridium vincentii</name>
    <dbReference type="NCBI Taxonomy" id="52704"/>
    <lineage>
        <taxon>Bacteria</taxon>
        <taxon>Bacillati</taxon>
        <taxon>Bacillota</taxon>
        <taxon>Clostridia</taxon>
        <taxon>Eubacteriales</taxon>
        <taxon>Clostridiaceae</taxon>
        <taxon>Clostridium</taxon>
    </lineage>
</organism>
<dbReference type="RefSeq" id="WP_106061164.1">
    <property type="nucleotide sequence ID" value="NZ_PVXQ01000059.1"/>
</dbReference>
<dbReference type="OrthoDB" id="1945401at2"/>
<gene>
    <name evidence="1" type="ORF">CLVI_32860</name>
</gene>